<dbReference type="InterPro" id="IPR017359">
    <property type="entry name" value="Phi-like"/>
</dbReference>
<keyword evidence="4" id="KW-1185">Reference proteome</keyword>
<comment type="caution">
    <text evidence="3">The sequence shown here is derived from an EMBL/GenBank/DDBJ whole genome shotgun (WGS) entry which is preliminary data.</text>
</comment>
<feature type="compositionally biased region" description="Polar residues" evidence="1">
    <location>
        <begin position="133"/>
        <end position="146"/>
    </location>
</feature>
<organism evidence="3 4">
    <name type="scientific">Dunaliella salina</name>
    <name type="common">Green alga</name>
    <name type="synonym">Protococcus salinus</name>
    <dbReference type="NCBI Taxonomy" id="3046"/>
    <lineage>
        <taxon>Eukaryota</taxon>
        <taxon>Viridiplantae</taxon>
        <taxon>Chlorophyta</taxon>
        <taxon>core chlorophytes</taxon>
        <taxon>Chlorophyceae</taxon>
        <taxon>CS clade</taxon>
        <taxon>Chlamydomonadales</taxon>
        <taxon>Dunaliellaceae</taxon>
        <taxon>Dunaliella</taxon>
    </lineage>
</organism>
<protein>
    <recommendedName>
        <fullName evidence="2">Small nuclear ribonucleoprotein Prp3 C-terminal domain-containing protein</fullName>
    </recommendedName>
</protein>
<feature type="domain" description="Small nuclear ribonucleoprotein Prp3 C-terminal" evidence="2">
    <location>
        <begin position="59"/>
        <end position="150"/>
    </location>
</feature>
<accession>A0ABQ7HA38</accession>
<dbReference type="Pfam" id="PF06544">
    <property type="entry name" value="Prp3_C"/>
    <property type="match status" value="1"/>
</dbReference>
<name>A0ABQ7HA38_DUNSA</name>
<evidence type="ECO:0000313" key="4">
    <source>
        <dbReference type="Proteomes" id="UP000815325"/>
    </source>
</evidence>
<dbReference type="CDD" id="cd24163">
    <property type="entry name" value="RWDD2_C"/>
    <property type="match status" value="1"/>
</dbReference>
<dbReference type="PANTHER" id="PTHR15955:SF8">
    <property type="entry name" value="RWD DOMAIN-CONTAINING PROTEIN 2B-RELATED"/>
    <property type="match status" value="1"/>
</dbReference>
<evidence type="ECO:0000259" key="2">
    <source>
        <dbReference type="Pfam" id="PF06544"/>
    </source>
</evidence>
<dbReference type="EMBL" id="MU069439">
    <property type="protein sequence ID" value="KAF5843705.1"/>
    <property type="molecule type" value="Genomic_DNA"/>
</dbReference>
<dbReference type="PANTHER" id="PTHR15955">
    <property type="entry name" value="RWD DOMAIN CONTAINING PROTEIN 2"/>
    <property type="match status" value="1"/>
</dbReference>
<dbReference type="Proteomes" id="UP000815325">
    <property type="component" value="Unassembled WGS sequence"/>
</dbReference>
<dbReference type="InterPro" id="IPR059181">
    <property type="entry name" value="RWDD2A-B_C"/>
</dbReference>
<reference evidence="3" key="1">
    <citation type="submission" date="2017-08" db="EMBL/GenBank/DDBJ databases">
        <authorList>
            <person name="Polle J.E."/>
            <person name="Barry K."/>
            <person name="Cushman J."/>
            <person name="Schmutz J."/>
            <person name="Tran D."/>
            <person name="Hathwaick L.T."/>
            <person name="Yim W.C."/>
            <person name="Jenkins J."/>
            <person name="Mckie-Krisberg Z.M."/>
            <person name="Prochnik S."/>
            <person name="Lindquist E."/>
            <person name="Dockter R.B."/>
            <person name="Adam C."/>
            <person name="Molina H."/>
            <person name="Bunkerborg J."/>
            <person name="Jin E."/>
            <person name="Buchheim M."/>
            <person name="Magnuson J."/>
        </authorList>
    </citation>
    <scope>NUCLEOTIDE SEQUENCE</scope>
    <source>
        <strain evidence="3">CCAP 19/18</strain>
    </source>
</reference>
<feature type="region of interest" description="Disordered" evidence="1">
    <location>
        <begin position="126"/>
        <end position="152"/>
    </location>
</feature>
<sequence>MLAKATLCGQRIWPRWASSSCTISFNRLPLEVRAASNSKGKKSRRKSANTKSPIIVRQAIWFHHILNKNKRKVILQWAKELQLSGASKIGYPGVIVLEGHADDVQDYTARLRALPWAAMQVRAREEEDPMSSGEVNKQGVSSNGSNGDCEEGEEEWRRLPYPLIEIPDTGLSLLGAMCKDAQLGHLFAAALKLHSPADPSLRQ</sequence>
<evidence type="ECO:0000256" key="1">
    <source>
        <dbReference type="SAM" id="MobiDB-lite"/>
    </source>
</evidence>
<gene>
    <name evidence="3" type="ORF">DUNSADRAFT_10880</name>
</gene>
<dbReference type="InterPro" id="IPR010541">
    <property type="entry name" value="Prp3_C"/>
</dbReference>
<evidence type="ECO:0000313" key="3">
    <source>
        <dbReference type="EMBL" id="KAF5843705.1"/>
    </source>
</evidence>
<proteinExistence type="predicted"/>